<dbReference type="AlphaFoldDB" id="A0A437DLW4"/>
<feature type="compositionally biased region" description="Basic residues" evidence="1">
    <location>
        <begin position="88"/>
        <end position="104"/>
    </location>
</feature>
<gene>
    <name evidence="2" type="ORF">OJAV_G00001560</name>
</gene>
<name>A0A437DLW4_ORYJA</name>
<sequence length="229" mass="24293">MVGGSCARRLARRSRSALIAALTVLLVQTLIVWNFSTLDSGEDQESAGSSVRGKRDRVAGNKAAGSDHFQRGVQRQPGQHLPSPGRGASRHKQQPVRPPRRRRDRVSDAGDGAARNVPGLGRPARSRRGLRAKLPPAGRLGCGGWKMTGCSSGSSILRTPPRLMPRLSVKCGLGSVQGAELSGRGESAWRAEGLRGALTRACHAQVSGIRASPRIVCCADGCTELRPLK</sequence>
<reference evidence="2 3" key="1">
    <citation type="submission" date="2018-11" db="EMBL/GenBank/DDBJ databases">
        <authorList>
            <person name="Lopez-Roques C."/>
            <person name="Donnadieu C."/>
            <person name="Bouchez O."/>
            <person name="Klopp C."/>
            <person name="Cabau C."/>
            <person name="Zahm M."/>
        </authorList>
    </citation>
    <scope>NUCLEOTIDE SEQUENCE [LARGE SCALE GENOMIC DNA]</scope>
    <source>
        <strain evidence="2">RS831</strain>
        <tissue evidence="2">Whole body</tissue>
    </source>
</reference>
<feature type="region of interest" description="Disordered" evidence="1">
    <location>
        <begin position="40"/>
        <end position="135"/>
    </location>
</feature>
<evidence type="ECO:0000313" key="2">
    <source>
        <dbReference type="EMBL" id="RVE75732.1"/>
    </source>
</evidence>
<organism evidence="2 3">
    <name type="scientific">Oryzias javanicus</name>
    <name type="common">Javanese ricefish</name>
    <name type="synonym">Aplocheilus javanicus</name>
    <dbReference type="NCBI Taxonomy" id="123683"/>
    <lineage>
        <taxon>Eukaryota</taxon>
        <taxon>Metazoa</taxon>
        <taxon>Chordata</taxon>
        <taxon>Craniata</taxon>
        <taxon>Vertebrata</taxon>
        <taxon>Euteleostomi</taxon>
        <taxon>Actinopterygii</taxon>
        <taxon>Neopterygii</taxon>
        <taxon>Teleostei</taxon>
        <taxon>Neoteleostei</taxon>
        <taxon>Acanthomorphata</taxon>
        <taxon>Ovalentaria</taxon>
        <taxon>Atherinomorphae</taxon>
        <taxon>Beloniformes</taxon>
        <taxon>Adrianichthyidae</taxon>
        <taxon>Oryziinae</taxon>
        <taxon>Oryzias</taxon>
    </lineage>
</organism>
<dbReference type="EMBL" id="CM012437">
    <property type="protein sequence ID" value="RVE75732.1"/>
    <property type="molecule type" value="Genomic_DNA"/>
</dbReference>
<evidence type="ECO:0000313" key="3">
    <source>
        <dbReference type="Proteomes" id="UP000283210"/>
    </source>
</evidence>
<protein>
    <submittedName>
        <fullName evidence="2">Uncharacterized protein</fullName>
    </submittedName>
</protein>
<proteinExistence type="predicted"/>
<evidence type="ECO:0000256" key="1">
    <source>
        <dbReference type="SAM" id="MobiDB-lite"/>
    </source>
</evidence>
<reference evidence="2 3" key="2">
    <citation type="submission" date="2019-01" db="EMBL/GenBank/DDBJ databases">
        <title>A chromosome length genome reference of the Java medaka (oryzias javanicus).</title>
        <authorList>
            <person name="Herpin A."/>
            <person name="Takehana Y."/>
            <person name="Naruse K."/>
            <person name="Ansai S."/>
            <person name="Kawaguchi M."/>
        </authorList>
    </citation>
    <scope>NUCLEOTIDE SEQUENCE [LARGE SCALE GENOMIC DNA]</scope>
    <source>
        <strain evidence="2">RS831</strain>
        <tissue evidence="2">Whole body</tissue>
    </source>
</reference>
<dbReference type="Proteomes" id="UP000283210">
    <property type="component" value="Chromosome 1"/>
</dbReference>
<dbReference type="OrthoDB" id="8889598at2759"/>
<keyword evidence="3" id="KW-1185">Reference proteome</keyword>
<accession>A0A437DLW4</accession>